<reference evidence="3 4" key="1">
    <citation type="submission" date="2016-01" db="EMBL/GenBank/DDBJ databases">
        <title>Investigation of taxonomic status of Bacillus aminovorans.</title>
        <authorList>
            <person name="Verma A."/>
            <person name="Pal Y."/>
            <person name="Krishnamurthi S."/>
        </authorList>
    </citation>
    <scope>NUCLEOTIDE SEQUENCE [LARGE SCALE GENOMIC DNA]</scope>
    <source>
        <strain evidence="3 4">DSM 1314</strain>
    </source>
</reference>
<dbReference type="EMBL" id="LQWY01000034">
    <property type="protein sequence ID" value="OAH60674.1"/>
    <property type="molecule type" value="Genomic_DNA"/>
</dbReference>
<evidence type="ECO:0000313" key="4">
    <source>
        <dbReference type="Proteomes" id="UP000076935"/>
    </source>
</evidence>
<dbReference type="InterPro" id="IPR000073">
    <property type="entry name" value="AB_hydrolase_1"/>
</dbReference>
<protein>
    <recommendedName>
        <fullName evidence="2">AB hydrolase-1 domain-containing protein</fullName>
    </recommendedName>
</protein>
<dbReference type="AlphaFoldDB" id="A0A177L5B7"/>
<sequence>MRPTLIMLSGWGMDTPVWDEMCQHLSSYRIRFINWHHTKSEEDIENRVRHIIRQEKKVILIGWSLGAIAALATASQEPVCGIVLIGGAARFTQDTDSDYAGWEVKFVDRLKRSVQKETDGALKRFDESMFSATEQLWKESFPAVRAHFAKDDTNSLLIGLNYLIHRDVRSLLSTLHVPLLLLHGENDRVCSVEAARYIGERTNACLHVWEGAGHAPHITKAKECAHMIQQFAEVGNEHD</sequence>
<keyword evidence="1" id="KW-0378">Hydrolase</keyword>
<name>A0A177L5B7_9BACI</name>
<proteinExistence type="predicted"/>
<organism evidence="3 4">
    <name type="scientific">Domibacillus aminovorans</name>
    <dbReference type="NCBI Taxonomy" id="29332"/>
    <lineage>
        <taxon>Bacteria</taxon>
        <taxon>Bacillati</taxon>
        <taxon>Bacillota</taxon>
        <taxon>Bacilli</taxon>
        <taxon>Bacillales</taxon>
        <taxon>Bacillaceae</taxon>
        <taxon>Domibacillus</taxon>
    </lineage>
</organism>
<dbReference type="Proteomes" id="UP000076935">
    <property type="component" value="Unassembled WGS sequence"/>
</dbReference>
<dbReference type="GO" id="GO:0016020">
    <property type="term" value="C:membrane"/>
    <property type="evidence" value="ECO:0007669"/>
    <property type="project" value="TreeGrafter"/>
</dbReference>
<evidence type="ECO:0000313" key="3">
    <source>
        <dbReference type="EMBL" id="OAH60674.1"/>
    </source>
</evidence>
<dbReference type="PANTHER" id="PTHR43798">
    <property type="entry name" value="MONOACYLGLYCEROL LIPASE"/>
    <property type="match status" value="1"/>
</dbReference>
<dbReference type="GO" id="GO:0016787">
    <property type="term" value="F:hydrolase activity"/>
    <property type="evidence" value="ECO:0007669"/>
    <property type="project" value="UniProtKB-KW"/>
</dbReference>
<dbReference type="PANTHER" id="PTHR43798:SF31">
    <property type="entry name" value="AB HYDROLASE SUPERFAMILY PROTEIN YCLE"/>
    <property type="match status" value="1"/>
</dbReference>
<dbReference type="Gene3D" id="3.40.50.1820">
    <property type="entry name" value="alpha/beta hydrolase"/>
    <property type="match status" value="1"/>
</dbReference>
<dbReference type="STRING" id="29332.AWH48_00705"/>
<keyword evidence="4" id="KW-1185">Reference proteome</keyword>
<dbReference type="Pfam" id="PF12697">
    <property type="entry name" value="Abhydrolase_6"/>
    <property type="match status" value="1"/>
</dbReference>
<evidence type="ECO:0000256" key="1">
    <source>
        <dbReference type="ARBA" id="ARBA00022801"/>
    </source>
</evidence>
<feature type="domain" description="AB hydrolase-1" evidence="2">
    <location>
        <begin position="42"/>
        <end position="225"/>
    </location>
</feature>
<dbReference type="RefSeq" id="WP_063965902.1">
    <property type="nucleotide sequence ID" value="NZ_JBCNAN010000009.1"/>
</dbReference>
<dbReference type="InterPro" id="IPR029058">
    <property type="entry name" value="AB_hydrolase_fold"/>
</dbReference>
<comment type="caution">
    <text evidence="3">The sequence shown here is derived from an EMBL/GenBank/DDBJ whole genome shotgun (WGS) entry which is preliminary data.</text>
</comment>
<dbReference type="InterPro" id="IPR050266">
    <property type="entry name" value="AB_hydrolase_sf"/>
</dbReference>
<accession>A0A177L5B7</accession>
<evidence type="ECO:0000259" key="2">
    <source>
        <dbReference type="Pfam" id="PF12697"/>
    </source>
</evidence>
<gene>
    <name evidence="3" type="ORF">AWH49_02685</name>
</gene>
<dbReference type="SUPFAM" id="SSF53474">
    <property type="entry name" value="alpha/beta-Hydrolases"/>
    <property type="match status" value="1"/>
</dbReference>